<reference evidence="1" key="1">
    <citation type="submission" date="2021-04" db="EMBL/GenBank/DDBJ databases">
        <title>Genome based classification of Actinospica acidithermotolerans sp. nov., an actinobacterium isolated from an Indonesian hot spring.</title>
        <authorList>
            <person name="Kusuma A.B."/>
            <person name="Putra K.E."/>
            <person name="Nafisah S."/>
            <person name="Loh J."/>
            <person name="Nouioui I."/>
            <person name="Goodfellow M."/>
        </authorList>
    </citation>
    <scope>NUCLEOTIDE SEQUENCE</scope>
    <source>
        <strain evidence="1">CSCA 57</strain>
    </source>
</reference>
<dbReference type="InterPro" id="IPR029069">
    <property type="entry name" value="HotDog_dom_sf"/>
</dbReference>
<protein>
    <recommendedName>
        <fullName evidence="3">Thioesterase family protein</fullName>
    </recommendedName>
</protein>
<dbReference type="SUPFAM" id="SSF54637">
    <property type="entry name" value="Thioesterase/thiol ester dehydrase-isomerase"/>
    <property type="match status" value="1"/>
</dbReference>
<evidence type="ECO:0000313" key="1">
    <source>
        <dbReference type="EMBL" id="MBR7834890.1"/>
    </source>
</evidence>
<dbReference type="Proteomes" id="UP000675781">
    <property type="component" value="Unassembled WGS sequence"/>
</dbReference>
<keyword evidence="2" id="KW-1185">Reference proteome</keyword>
<dbReference type="RefSeq" id="WP_212529406.1">
    <property type="nucleotide sequence ID" value="NZ_JAGSOG010000074.1"/>
</dbReference>
<dbReference type="AlphaFoldDB" id="A0A941EM15"/>
<evidence type="ECO:0000313" key="2">
    <source>
        <dbReference type="Proteomes" id="UP000675781"/>
    </source>
</evidence>
<organism evidence="1 2">
    <name type="scientific">Actinospica durhamensis</name>
    <dbReference type="NCBI Taxonomy" id="1508375"/>
    <lineage>
        <taxon>Bacteria</taxon>
        <taxon>Bacillati</taxon>
        <taxon>Actinomycetota</taxon>
        <taxon>Actinomycetes</taxon>
        <taxon>Catenulisporales</taxon>
        <taxon>Actinospicaceae</taxon>
        <taxon>Actinospica</taxon>
    </lineage>
</organism>
<dbReference type="EMBL" id="JAGSOG010000074">
    <property type="protein sequence ID" value="MBR7834890.1"/>
    <property type="molecule type" value="Genomic_DNA"/>
</dbReference>
<comment type="caution">
    <text evidence="1">The sequence shown here is derived from an EMBL/GenBank/DDBJ whole genome shotgun (WGS) entry which is preliminary data.</text>
</comment>
<accession>A0A941EM15</accession>
<dbReference type="Gene3D" id="3.10.129.10">
    <property type="entry name" value="Hotdog Thioesterase"/>
    <property type="match status" value="1"/>
</dbReference>
<name>A0A941EM15_9ACTN</name>
<gene>
    <name evidence="1" type="ORF">KDL01_16575</name>
</gene>
<proteinExistence type="predicted"/>
<evidence type="ECO:0008006" key="3">
    <source>
        <dbReference type="Google" id="ProtNLM"/>
    </source>
</evidence>
<sequence>MAGPVVVERRFNGPPESAQGGYVCGLFADAARAWLGPEPVVVTLHEPPPLGVAMRAQASGARVHFWDRERLVASAARGRGAIAAPEFVAPSALAVAERAYVTVERHPFASCFVCGPGRGDGLGLAPGELSPGVTGCRWTPDASLAARPGEPVPVEFAWAALDCPGGWTVDLAAAPMVLNRFCAEVLEVPVVGAEYVVVGRRDAYDGHALKTTTALYRGDGVLSAKASATWVRLRPVDS</sequence>